<dbReference type="EMBL" id="CP001026">
    <property type="protein sequence ID" value="ACB67185.1"/>
    <property type="molecule type" value="Genomic_DNA"/>
</dbReference>
<sequence length="279" mass="30758">MKGPTAVHRSSCGTTGVPARATRGCRENGGDEPATHALHRESYDMRSGYSKDAQGMRGSSHGFWSSSSCPRVLIDELATRHPGCVGSTARRYIQYRKRHAMRDSIDGCASHTVRKARPIVGNRLFCFRNVSRQPSAACTSTPAKRLHVEKATARYTREEHFRSDIGRAFRRRKPIRATRDLRRRSVIARFFCSTRAVGLHLARTRPAIAASVRSARVGDTRVKPKFMLGPRGLGLITTAMTGAAGYVPSNSVLRRCTTSRIGGAPNSRLYSRLNCDALS</sequence>
<evidence type="ECO:0000313" key="2">
    <source>
        <dbReference type="EMBL" id="ACB67185.1"/>
    </source>
</evidence>
<evidence type="ECO:0000313" key="3">
    <source>
        <dbReference type="Proteomes" id="UP000001680"/>
    </source>
</evidence>
<accession>B1YYE9</accession>
<organism evidence="2 3">
    <name type="scientific">Burkholderia ambifaria (strain MC40-6)</name>
    <dbReference type="NCBI Taxonomy" id="398577"/>
    <lineage>
        <taxon>Bacteria</taxon>
        <taxon>Pseudomonadati</taxon>
        <taxon>Pseudomonadota</taxon>
        <taxon>Betaproteobacteria</taxon>
        <taxon>Burkholderiales</taxon>
        <taxon>Burkholderiaceae</taxon>
        <taxon>Burkholderia</taxon>
        <taxon>Burkholderia cepacia complex</taxon>
    </lineage>
</organism>
<protein>
    <submittedName>
        <fullName evidence="2">Uncharacterized protein</fullName>
    </submittedName>
</protein>
<dbReference type="KEGG" id="bac:BamMC406_4731"/>
<dbReference type="Proteomes" id="UP000001680">
    <property type="component" value="Chromosome 2"/>
</dbReference>
<reference evidence="3" key="1">
    <citation type="submission" date="2008-04" db="EMBL/GenBank/DDBJ databases">
        <title>Complete sequence of chromosome 2 of Burkholderia ambifaria MC40-6.</title>
        <authorList>
            <person name="Copeland A."/>
            <person name="Lucas S."/>
            <person name="Lapidus A."/>
            <person name="Glavina del Rio T."/>
            <person name="Dalin E."/>
            <person name="Tice H."/>
            <person name="Pitluck S."/>
            <person name="Chain P."/>
            <person name="Malfatti S."/>
            <person name="Shin M."/>
            <person name="Vergez L."/>
            <person name="Lang D."/>
            <person name="Schmutz J."/>
            <person name="Larimer F."/>
            <person name="Land M."/>
            <person name="Hauser L."/>
            <person name="Kyrpides N."/>
            <person name="Lykidis A."/>
            <person name="Ramette A."/>
            <person name="Konstantinidis K."/>
            <person name="Tiedje J."/>
            <person name="Richardson P."/>
        </authorList>
    </citation>
    <scope>NUCLEOTIDE SEQUENCE [LARGE SCALE GENOMIC DNA]</scope>
    <source>
        <strain evidence="3">MC40-6</strain>
    </source>
</reference>
<feature type="region of interest" description="Disordered" evidence="1">
    <location>
        <begin position="1"/>
        <end position="43"/>
    </location>
</feature>
<evidence type="ECO:0000256" key="1">
    <source>
        <dbReference type="SAM" id="MobiDB-lite"/>
    </source>
</evidence>
<name>B1YYE9_BURA4</name>
<dbReference type="AlphaFoldDB" id="B1YYE9"/>
<gene>
    <name evidence="2" type="ordered locus">BamMC406_4731</name>
</gene>
<proteinExistence type="predicted"/>
<dbReference type="HOGENOM" id="CLU_996274_0_0_4"/>